<dbReference type="EMBL" id="JBHUOM010000002">
    <property type="protein sequence ID" value="MFD2933242.1"/>
    <property type="molecule type" value="Genomic_DNA"/>
</dbReference>
<sequence>MKTRVNPAIEPIVRKFNGWIYAHFYSDQLRDGCLMYRTEFYST</sequence>
<gene>
    <name evidence="1" type="ORF">ACFS25_05575</name>
</gene>
<comment type="caution">
    <text evidence="1">The sequence shown here is derived from an EMBL/GenBank/DDBJ whole genome shotgun (WGS) entry which is preliminary data.</text>
</comment>
<name>A0ABW6ACY5_9BACT</name>
<dbReference type="Proteomes" id="UP001597512">
    <property type="component" value="Unassembled WGS sequence"/>
</dbReference>
<evidence type="ECO:0000313" key="1">
    <source>
        <dbReference type="EMBL" id="MFD2933242.1"/>
    </source>
</evidence>
<protein>
    <submittedName>
        <fullName evidence="1">Uncharacterized protein</fullName>
    </submittedName>
</protein>
<evidence type="ECO:0000313" key="2">
    <source>
        <dbReference type="Proteomes" id="UP001597512"/>
    </source>
</evidence>
<organism evidence="1 2">
    <name type="scientific">Spirosoma flavum</name>
    <dbReference type="NCBI Taxonomy" id="2048557"/>
    <lineage>
        <taxon>Bacteria</taxon>
        <taxon>Pseudomonadati</taxon>
        <taxon>Bacteroidota</taxon>
        <taxon>Cytophagia</taxon>
        <taxon>Cytophagales</taxon>
        <taxon>Cytophagaceae</taxon>
        <taxon>Spirosoma</taxon>
    </lineage>
</organism>
<proteinExistence type="predicted"/>
<keyword evidence="2" id="KW-1185">Reference proteome</keyword>
<reference evidence="2" key="1">
    <citation type="journal article" date="2019" name="Int. J. Syst. Evol. Microbiol.">
        <title>The Global Catalogue of Microorganisms (GCM) 10K type strain sequencing project: providing services to taxonomists for standard genome sequencing and annotation.</title>
        <authorList>
            <consortium name="The Broad Institute Genomics Platform"/>
            <consortium name="The Broad Institute Genome Sequencing Center for Infectious Disease"/>
            <person name="Wu L."/>
            <person name="Ma J."/>
        </authorList>
    </citation>
    <scope>NUCLEOTIDE SEQUENCE [LARGE SCALE GENOMIC DNA]</scope>
    <source>
        <strain evidence="2">KCTC 52490</strain>
    </source>
</reference>
<accession>A0ABW6ACY5</accession>
<dbReference type="RefSeq" id="WP_381497443.1">
    <property type="nucleotide sequence ID" value="NZ_JBHUOM010000002.1"/>
</dbReference>